<reference evidence="1 2" key="1">
    <citation type="submission" date="2018-02" db="EMBL/GenBank/DDBJ databases">
        <title>The genomes of Aspergillus section Nigri reveals drivers in fungal speciation.</title>
        <authorList>
            <consortium name="DOE Joint Genome Institute"/>
            <person name="Vesth T.C."/>
            <person name="Nybo J."/>
            <person name="Theobald S."/>
            <person name="Brandl J."/>
            <person name="Frisvad J.C."/>
            <person name="Nielsen K.F."/>
            <person name="Lyhne E.K."/>
            <person name="Kogle M.E."/>
            <person name="Kuo A."/>
            <person name="Riley R."/>
            <person name="Clum A."/>
            <person name="Nolan M."/>
            <person name="Lipzen A."/>
            <person name="Salamov A."/>
            <person name="Henrissat B."/>
            <person name="Wiebenga A."/>
            <person name="De vries R.P."/>
            <person name="Grigoriev I.V."/>
            <person name="Mortensen U.H."/>
            <person name="Andersen M.R."/>
            <person name="Baker S.E."/>
        </authorList>
    </citation>
    <scope>NUCLEOTIDE SEQUENCE [LARGE SCALE GENOMIC DNA]</scope>
    <source>
        <strain evidence="1 2">CBS 121057</strain>
    </source>
</reference>
<gene>
    <name evidence="1" type="ORF">BO78DRAFT_59363</name>
</gene>
<accession>A0A319EGA9</accession>
<proteinExistence type="predicted"/>
<sequence length="72" mass="8425">MLSWIQQPPPSFLSIVSFRTTAADMCAMWVISNHGKSSFFFRQRKKTQINNSRLRLQWVLGWVGSPFFACRE</sequence>
<keyword evidence="2" id="KW-1185">Reference proteome</keyword>
<protein>
    <submittedName>
        <fullName evidence="1">Uncharacterized protein</fullName>
    </submittedName>
</protein>
<dbReference type="VEuPathDB" id="FungiDB:BO78DRAFT_59363"/>
<dbReference type="AlphaFoldDB" id="A0A319EGA9"/>
<evidence type="ECO:0000313" key="2">
    <source>
        <dbReference type="Proteomes" id="UP000248423"/>
    </source>
</evidence>
<dbReference type="EMBL" id="KZ826333">
    <property type="protein sequence ID" value="PYI08610.1"/>
    <property type="molecule type" value="Genomic_DNA"/>
</dbReference>
<organism evidence="1 2">
    <name type="scientific">Aspergillus sclerotiicarbonarius (strain CBS 121057 / IBT 28362)</name>
    <dbReference type="NCBI Taxonomy" id="1448318"/>
    <lineage>
        <taxon>Eukaryota</taxon>
        <taxon>Fungi</taxon>
        <taxon>Dikarya</taxon>
        <taxon>Ascomycota</taxon>
        <taxon>Pezizomycotina</taxon>
        <taxon>Eurotiomycetes</taxon>
        <taxon>Eurotiomycetidae</taxon>
        <taxon>Eurotiales</taxon>
        <taxon>Aspergillaceae</taxon>
        <taxon>Aspergillus</taxon>
        <taxon>Aspergillus subgen. Circumdati</taxon>
    </lineage>
</organism>
<name>A0A319EGA9_ASPSB</name>
<evidence type="ECO:0000313" key="1">
    <source>
        <dbReference type="EMBL" id="PYI08610.1"/>
    </source>
</evidence>
<dbReference type="Proteomes" id="UP000248423">
    <property type="component" value="Unassembled WGS sequence"/>
</dbReference>